<dbReference type="EMBL" id="MSZX01000034">
    <property type="protein sequence ID" value="OPA72790.1"/>
    <property type="molecule type" value="Genomic_DNA"/>
</dbReference>
<protein>
    <submittedName>
        <fullName evidence="2">Uncharacterized protein</fullName>
    </submittedName>
</protein>
<dbReference type="AlphaFoldDB" id="A0A1T2WYU6"/>
<dbReference type="RefSeq" id="WP_078503273.1">
    <property type="nucleotide sequence ID" value="NZ_MSZX01000034.1"/>
</dbReference>
<reference evidence="2 3" key="1">
    <citation type="submission" date="2017-01" db="EMBL/GenBank/DDBJ databases">
        <title>Genome analysis of Paenibacillus selenitrireducens ES3-24.</title>
        <authorList>
            <person name="Xu D."/>
            <person name="Yao R."/>
            <person name="Zheng S."/>
        </authorList>
    </citation>
    <scope>NUCLEOTIDE SEQUENCE [LARGE SCALE GENOMIC DNA]</scope>
    <source>
        <strain evidence="2 3">ES3-24</strain>
    </source>
</reference>
<sequence>MFIVTVEMTQERKDQLLDWITSDEKATDEYDAGIQAGLVWMVDKLELREHLNSEVAVTSPIVINQSLIDECKKKFEENWIRAIWNSSFALAIISVLDLFNIQIVEFPTAKRD</sequence>
<name>A0A1T2WYU6_9BACL</name>
<accession>A0A1T2WYU6</accession>
<evidence type="ECO:0000313" key="3">
    <source>
        <dbReference type="Proteomes" id="UP000190188"/>
    </source>
</evidence>
<feature type="transmembrane region" description="Helical" evidence="1">
    <location>
        <begin position="82"/>
        <end position="103"/>
    </location>
</feature>
<gene>
    <name evidence="2" type="ORF">BVG16_32135</name>
</gene>
<keyword evidence="1" id="KW-0472">Membrane</keyword>
<keyword evidence="3" id="KW-1185">Reference proteome</keyword>
<evidence type="ECO:0000256" key="1">
    <source>
        <dbReference type="SAM" id="Phobius"/>
    </source>
</evidence>
<evidence type="ECO:0000313" key="2">
    <source>
        <dbReference type="EMBL" id="OPA72790.1"/>
    </source>
</evidence>
<keyword evidence="1" id="KW-0812">Transmembrane</keyword>
<proteinExistence type="predicted"/>
<keyword evidence="1" id="KW-1133">Transmembrane helix</keyword>
<dbReference type="OrthoDB" id="2622333at2"/>
<dbReference type="Proteomes" id="UP000190188">
    <property type="component" value="Unassembled WGS sequence"/>
</dbReference>
<organism evidence="2 3">
    <name type="scientific">Paenibacillus selenitireducens</name>
    <dbReference type="NCBI Taxonomy" id="1324314"/>
    <lineage>
        <taxon>Bacteria</taxon>
        <taxon>Bacillati</taxon>
        <taxon>Bacillota</taxon>
        <taxon>Bacilli</taxon>
        <taxon>Bacillales</taxon>
        <taxon>Paenibacillaceae</taxon>
        <taxon>Paenibacillus</taxon>
    </lineage>
</organism>
<comment type="caution">
    <text evidence="2">The sequence shown here is derived from an EMBL/GenBank/DDBJ whole genome shotgun (WGS) entry which is preliminary data.</text>
</comment>